<reference evidence="3" key="1">
    <citation type="submission" date="2011-03" db="EMBL/GenBank/DDBJ databases">
        <title>Draft genome sequence of Brevundimonas diminuta.</title>
        <authorList>
            <person name="Brown P.J.B."/>
            <person name="Buechlein A."/>
            <person name="Hemmerich C."/>
            <person name="Brun Y.V."/>
        </authorList>
    </citation>
    <scope>NUCLEOTIDE SEQUENCE [LARGE SCALE GENOMIC DNA]</scope>
    <source>
        <strain evidence="3">C19</strain>
    </source>
</reference>
<dbReference type="Proteomes" id="UP000006512">
    <property type="component" value="Unassembled WGS sequence"/>
</dbReference>
<dbReference type="eggNOG" id="ENOG5033GY8">
    <property type="taxonomic scope" value="Bacteria"/>
</dbReference>
<dbReference type="PROSITE" id="PS51257">
    <property type="entry name" value="PROKAR_LIPOPROTEIN"/>
    <property type="match status" value="1"/>
</dbReference>
<organism evidence="2 3">
    <name type="scientific">Asticcacaulis biprosthecium C19</name>
    <dbReference type="NCBI Taxonomy" id="715226"/>
    <lineage>
        <taxon>Bacteria</taxon>
        <taxon>Pseudomonadati</taxon>
        <taxon>Pseudomonadota</taxon>
        <taxon>Alphaproteobacteria</taxon>
        <taxon>Caulobacterales</taxon>
        <taxon>Caulobacteraceae</taxon>
        <taxon>Asticcacaulis</taxon>
    </lineage>
</organism>
<dbReference type="STRING" id="715226.ABI_33410"/>
<dbReference type="EMBL" id="GL883079">
    <property type="protein sequence ID" value="EGF90323.1"/>
    <property type="molecule type" value="Genomic_DNA"/>
</dbReference>
<dbReference type="HOGENOM" id="CLU_1084376_0_0_5"/>
<feature type="signal peptide" evidence="1">
    <location>
        <begin position="1"/>
        <end position="27"/>
    </location>
</feature>
<proteinExistence type="predicted"/>
<sequence length="256" mass="28330">MSSYRFRFSVRSLPLLAAASLALTACATTTTTQTTVYVPVAPVVTPSSLTPQPVILFNKTKNGRKLFTLNEEFPYCDPGTGKVIVVPRWYVTDFASVPWFGQGVIDPQGPTARAAIIHDYLYAIGETGKREEADDIFYRAMINFGVTEWTARTAYTAVRTGGEKGYGLKDDWSFINPTQPDKAQPAPFAKPKTGAVRVMSKCIGFKELIQTGWRAYPIVTPVLNVPASVTVTEKTGPTDWVQDKLPWPKKKKDEKK</sequence>
<dbReference type="InterPro" id="IPR010767">
    <property type="entry name" value="Phage_CGC-2007_Cje0229"/>
</dbReference>
<keyword evidence="3" id="KW-1185">Reference proteome</keyword>
<accession>F4QQ36</accession>
<evidence type="ECO:0000256" key="1">
    <source>
        <dbReference type="SAM" id="SignalP"/>
    </source>
</evidence>
<feature type="chain" id="PRO_5003321029" description="DUF1353 domain-containing protein" evidence="1">
    <location>
        <begin position="28"/>
        <end position="256"/>
    </location>
</feature>
<evidence type="ECO:0000313" key="3">
    <source>
        <dbReference type="Proteomes" id="UP000006512"/>
    </source>
</evidence>
<name>F4QQ36_9CAUL</name>
<dbReference type="Pfam" id="PF07087">
    <property type="entry name" value="DUF1353"/>
    <property type="match status" value="1"/>
</dbReference>
<evidence type="ECO:0008006" key="4">
    <source>
        <dbReference type="Google" id="ProtNLM"/>
    </source>
</evidence>
<keyword evidence="1" id="KW-0732">Signal</keyword>
<evidence type="ECO:0000313" key="2">
    <source>
        <dbReference type="EMBL" id="EGF90323.1"/>
    </source>
</evidence>
<protein>
    <recommendedName>
        <fullName evidence="4">DUF1353 domain-containing protein</fullName>
    </recommendedName>
</protein>
<dbReference type="AlphaFoldDB" id="F4QQ36"/>
<gene>
    <name evidence="2" type="ORF">ABI_33410</name>
</gene>